<dbReference type="AlphaFoldDB" id="A0AAV1DFJ5"/>
<accession>A0AAV1DFJ5</accession>
<organism evidence="1 2">
    <name type="scientific">Oldenlandia corymbosa var. corymbosa</name>
    <dbReference type="NCBI Taxonomy" id="529605"/>
    <lineage>
        <taxon>Eukaryota</taxon>
        <taxon>Viridiplantae</taxon>
        <taxon>Streptophyta</taxon>
        <taxon>Embryophyta</taxon>
        <taxon>Tracheophyta</taxon>
        <taxon>Spermatophyta</taxon>
        <taxon>Magnoliopsida</taxon>
        <taxon>eudicotyledons</taxon>
        <taxon>Gunneridae</taxon>
        <taxon>Pentapetalae</taxon>
        <taxon>asterids</taxon>
        <taxon>lamiids</taxon>
        <taxon>Gentianales</taxon>
        <taxon>Rubiaceae</taxon>
        <taxon>Rubioideae</taxon>
        <taxon>Spermacoceae</taxon>
        <taxon>Hedyotis-Oldenlandia complex</taxon>
        <taxon>Oldenlandia</taxon>
    </lineage>
</organism>
<dbReference type="Proteomes" id="UP001161247">
    <property type="component" value="Chromosome 5"/>
</dbReference>
<keyword evidence="2" id="KW-1185">Reference proteome</keyword>
<protein>
    <submittedName>
        <fullName evidence="1">OLC1v1005849C1</fullName>
    </submittedName>
</protein>
<evidence type="ECO:0000313" key="2">
    <source>
        <dbReference type="Proteomes" id="UP001161247"/>
    </source>
</evidence>
<name>A0AAV1DFJ5_OLDCO</name>
<reference evidence="1" key="1">
    <citation type="submission" date="2023-03" db="EMBL/GenBank/DDBJ databases">
        <authorList>
            <person name="Julca I."/>
        </authorList>
    </citation>
    <scope>NUCLEOTIDE SEQUENCE</scope>
</reference>
<gene>
    <name evidence="1" type="ORF">OLC1_LOCUS15113</name>
</gene>
<sequence length="107" mass="12387">MRFSELSSRILVGSNSSGCQLHSLQLDLVDQVIPYVSIGYPFGSLAPILFGHYHTAILRSPETKPSIMETWDRFARVKQLKNKFRFTNAHEETHMIEGVCRFQMRWT</sequence>
<proteinExistence type="predicted"/>
<evidence type="ECO:0000313" key="1">
    <source>
        <dbReference type="EMBL" id="CAI9106646.1"/>
    </source>
</evidence>
<dbReference type="EMBL" id="OX459122">
    <property type="protein sequence ID" value="CAI9106646.1"/>
    <property type="molecule type" value="Genomic_DNA"/>
</dbReference>